<accession>A0ABX2QJM5</accession>
<evidence type="ECO:0000313" key="1">
    <source>
        <dbReference type="EMBL" id="NVP57900.1"/>
    </source>
</evidence>
<dbReference type="Gene3D" id="6.10.250.730">
    <property type="match status" value="1"/>
</dbReference>
<proteinExistence type="predicted"/>
<gene>
    <name evidence="1" type="ORF">HV823_21875</name>
</gene>
<sequence>MTIYEEWPRGVPIDLGDDGFVVVHNTFEASIILSNCWPERAGSAYSRAMEVLYDAFDDVVDDDTARLAFIAAAEEARLVVQLH</sequence>
<dbReference type="Pfam" id="PF06169">
    <property type="entry name" value="DUF982"/>
    <property type="match status" value="1"/>
</dbReference>
<protein>
    <submittedName>
        <fullName evidence="1">DUF982 domain-containing protein</fullName>
    </submittedName>
</protein>
<dbReference type="InterPro" id="IPR010385">
    <property type="entry name" value="DUF982"/>
</dbReference>
<organism evidence="1 2">
    <name type="scientific">Mycoplana rhizolycopersici</name>
    <dbReference type="NCBI Taxonomy" id="2746702"/>
    <lineage>
        <taxon>Bacteria</taxon>
        <taxon>Pseudomonadati</taxon>
        <taxon>Pseudomonadota</taxon>
        <taxon>Alphaproteobacteria</taxon>
        <taxon>Hyphomicrobiales</taxon>
        <taxon>Rhizobiaceae</taxon>
        <taxon>Mycoplana</taxon>
    </lineage>
</organism>
<comment type="caution">
    <text evidence="1">The sequence shown here is derived from an EMBL/GenBank/DDBJ whole genome shotgun (WGS) entry which is preliminary data.</text>
</comment>
<dbReference type="EMBL" id="JABXYK010000017">
    <property type="protein sequence ID" value="NVP57900.1"/>
    <property type="molecule type" value="Genomic_DNA"/>
</dbReference>
<evidence type="ECO:0000313" key="2">
    <source>
        <dbReference type="Proteomes" id="UP000659172"/>
    </source>
</evidence>
<keyword evidence="2" id="KW-1185">Reference proteome</keyword>
<dbReference type="RefSeq" id="WP_176951820.1">
    <property type="nucleotide sequence ID" value="NZ_JABXYK010000017.1"/>
</dbReference>
<dbReference type="Proteomes" id="UP000659172">
    <property type="component" value="Unassembled WGS sequence"/>
</dbReference>
<name>A0ABX2QJM5_9HYPH</name>
<reference evidence="1 2" key="1">
    <citation type="submission" date="2020-06" db="EMBL/GenBank/DDBJ databases">
        <title>Rhizobium sp.nov. isolated from the tomato plant.</title>
        <authorList>
            <person name="Thin K.K."/>
            <person name="Zhang X."/>
            <person name="He S."/>
        </authorList>
    </citation>
    <scope>NUCLEOTIDE SEQUENCE [LARGE SCALE GENOMIC DNA]</scope>
    <source>
        <strain evidence="1 2">DBTS2</strain>
    </source>
</reference>